<evidence type="ECO:0000313" key="1">
    <source>
        <dbReference type="EMBL" id="CAJ1401447.1"/>
    </source>
</evidence>
<protein>
    <submittedName>
        <fullName evidence="1">Uncharacterized protein</fullName>
    </submittedName>
</protein>
<dbReference type="AlphaFoldDB" id="A0AA36J893"/>
<organism evidence="1 2">
    <name type="scientific">Effrenium voratum</name>
    <dbReference type="NCBI Taxonomy" id="2562239"/>
    <lineage>
        <taxon>Eukaryota</taxon>
        <taxon>Sar</taxon>
        <taxon>Alveolata</taxon>
        <taxon>Dinophyceae</taxon>
        <taxon>Suessiales</taxon>
        <taxon>Symbiodiniaceae</taxon>
        <taxon>Effrenium</taxon>
    </lineage>
</organism>
<dbReference type="EMBL" id="CAUJNA010003416">
    <property type="protein sequence ID" value="CAJ1401447.1"/>
    <property type="molecule type" value="Genomic_DNA"/>
</dbReference>
<accession>A0AA36J893</accession>
<reference evidence="1" key="1">
    <citation type="submission" date="2023-08" db="EMBL/GenBank/DDBJ databases">
        <authorList>
            <person name="Chen Y."/>
            <person name="Shah S."/>
            <person name="Dougan E. K."/>
            <person name="Thang M."/>
            <person name="Chan C."/>
        </authorList>
    </citation>
    <scope>NUCLEOTIDE SEQUENCE</scope>
</reference>
<sequence>MRRPLALPAFADAFDLAFPLRCVPVLRLGFSGAATEHKVVKLQGNLLESLKAGVVGKPRAVSLSFGVIQVSDAGWYMRPLPVLNVGNLPDVADQQSLFDGRNRLDAFTVRSITASAISPLKAPVQEEDVVDTVARAESCVALGESCEGCVHIGASESVTDWSDAAIESALALTLACEISTCWGITSLKYAAVTECSLGLVQLKAHKCDSSSPQWKQRVQRDVPQCASGCLNQRICTKQCLSRLGFGACADCLLALALDRRDTCRLGIPPPEIRAPQVPIPGISVPQQLYIPAFVR</sequence>
<keyword evidence="2" id="KW-1185">Reference proteome</keyword>
<gene>
    <name evidence="1" type="ORF">EVOR1521_LOCUS24594</name>
</gene>
<name>A0AA36J893_9DINO</name>
<dbReference type="Proteomes" id="UP001178507">
    <property type="component" value="Unassembled WGS sequence"/>
</dbReference>
<evidence type="ECO:0000313" key="2">
    <source>
        <dbReference type="Proteomes" id="UP001178507"/>
    </source>
</evidence>
<comment type="caution">
    <text evidence="1">The sequence shown here is derived from an EMBL/GenBank/DDBJ whole genome shotgun (WGS) entry which is preliminary data.</text>
</comment>
<proteinExistence type="predicted"/>